<keyword evidence="5" id="KW-0408">Iron</keyword>
<dbReference type="CDD" id="cd08168">
    <property type="entry name" value="Cytochrom_C3"/>
    <property type="match status" value="1"/>
</dbReference>
<gene>
    <name evidence="8" type="ORF">KI810_00910</name>
</gene>
<evidence type="ECO:0000313" key="8">
    <source>
        <dbReference type="EMBL" id="MBT0651601.1"/>
    </source>
</evidence>
<feature type="chain" id="PRO_5047527127" evidence="6">
    <location>
        <begin position="21"/>
        <end position="88"/>
    </location>
</feature>
<keyword evidence="6" id="KW-0732">Signal</keyword>
<accession>A0ABS5SAH6</accession>
<feature type="signal peptide" evidence="6">
    <location>
        <begin position="1"/>
        <end position="20"/>
    </location>
</feature>
<keyword evidence="3" id="KW-0479">Metal-binding</keyword>
<proteinExistence type="predicted"/>
<dbReference type="InterPro" id="IPR002322">
    <property type="entry name" value="Cyt_c_III"/>
</dbReference>
<dbReference type="SUPFAM" id="SSF48695">
    <property type="entry name" value="Multiheme cytochromes"/>
    <property type="match status" value="1"/>
</dbReference>
<keyword evidence="9" id="KW-1185">Reference proteome</keyword>
<dbReference type="InterPro" id="IPR036280">
    <property type="entry name" value="Multihaem_cyt_sf"/>
</dbReference>
<evidence type="ECO:0000256" key="1">
    <source>
        <dbReference type="ARBA" id="ARBA00022448"/>
    </source>
</evidence>
<dbReference type="InterPro" id="IPR020942">
    <property type="entry name" value="Cyt_c_III_dom"/>
</dbReference>
<comment type="caution">
    <text evidence="8">The sequence shown here is derived from an EMBL/GenBank/DDBJ whole genome shotgun (WGS) entry which is preliminary data.</text>
</comment>
<dbReference type="RefSeq" id="WP_214173606.1">
    <property type="nucleotide sequence ID" value="NZ_JAHCVK010000001.1"/>
</dbReference>
<organism evidence="8 9">
    <name type="scientific">Geomobilimonas luticola</name>
    <dbReference type="NCBI Taxonomy" id="1114878"/>
    <lineage>
        <taxon>Bacteria</taxon>
        <taxon>Pseudomonadati</taxon>
        <taxon>Thermodesulfobacteriota</taxon>
        <taxon>Desulfuromonadia</taxon>
        <taxon>Geobacterales</taxon>
        <taxon>Geobacteraceae</taxon>
        <taxon>Geomobilimonas</taxon>
    </lineage>
</organism>
<evidence type="ECO:0000256" key="4">
    <source>
        <dbReference type="ARBA" id="ARBA00022982"/>
    </source>
</evidence>
<evidence type="ECO:0000256" key="5">
    <source>
        <dbReference type="ARBA" id="ARBA00023004"/>
    </source>
</evidence>
<feature type="domain" description="Class III cytochrome C" evidence="7">
    <location>
        <begin position="25"/>
        <end position="77"/>
    </location>
</feature>
<dbReference type="Gene3D" id="3.90.10.10">
    <property type="entry name" value="Cytochrome C3"/>
    <property type="match status" value="1"/>
</dbReference>
<dbReference type="EMBL" id="JAHCVK010000001">
    <property type="protein sequence ID" value="MBT0651601.1"/>
    <property type="molecule type" value="Genomic_DNA"/>
</dbReference>
<evidence type="ECO:0000256" key="6">
    <source>
        <dbReference type="SAM" id="SignalP"/>
    </source>
</evidence>
<dbReference type="PRINTS" id="PR00609">
    <property type="entry name" value="CYTOCHROMEC3"/>
</dbReference>
<protein>
    <submittedName>
        <fullName evidence="8">Cytochrome c family protein</fullName>
    </submittedName>
</protein>
<evidence type="ECO:0000259" key="7">
    <source>
        <dbReference type="Pfam" id="PF02085"/>
    </source>
</evidence>
<name>A0ABS5SAH6_9BACT</name>
<evidence type="ECO:0000313" key="9">
    <source>
        <dbReference type="Proteomes" id="UP000756860"/>
    </source>
</evidence>
<dbReference type="Pfam" id="PF02085">
    <property type="entry name" value="Cytochrom_CIII"/>
    <property type="match status" value="1"/>
</dbReference>
<reference evidence="8 9" key="1">
    <citation type="submission" date="2021-05" db="EMBL/GenBank/DDBJ databases">
        <title>The draft genome of Geobacter luticola JCM 17780.</title>
        <authorList>
            <person name="Xu Z."/>
            <person name="Masuda Y."/>
            <person name="Itoh H."/>
            <person name="Senoo K."/>
        </authorList>
    </citation>
    <scope>NUCLEOTIDE SEQUENCE [LARGE SCALE GENOMIC DNA]</scope>
    <source>
        <strain evidence="8 9">JCM 17780</strain>
    </source>
</reference>
<keyword evidence="4" id="KW-0249">Electron transport</keyword>
<sequence length="88" mass="9226">MMRILAGAVMIACVATAAVAADTVVMQAKNGNVTFNHAAHNARLECKVCHGGGKPGRIDITKATAHKLCKGCHETKQGPTKCGDCHRK</sequence>
<evidence type="ECO:0000256" key="2">
    <source>
        <dbReference type="ARBA" id="ARBA00022617"/>
    </source>
</evidence>
<keyword evidence="2" id="KW-0349">Heme</keyword>
<dbReference type="Proteomes" id="UP000756860">
    <property type="component" value="Unassembled WGS sequence"/>
</dbReference>
<evidence type="ECO:0000256" key="3">
    <source>
        <dbReference type="ARBA" id="ARBA00022723"/>
    </source>
</evidence>
<keyword evidence="1" id="KW-0813">Transport</keyword>